<gene>
    <name evidence="1" type="ORF">ASZ90_009552</name>
</gene>
<reference evidence="1" key="1">
    <citation type="journal article" date="2015" name="Proc. Natl. Acad. Sci. U.S.A.">
        <title>Networks of energetic and metabolic interactions define dynamics in microbial communities.</title>
        <authorList>
            <person name="Embree M."/>
            <person name="Liu J.K."/>
            <person name="Al-Bassam M.M."/>
            <person name="Zengler K."/>
        </authorList>
    </citation>
    <scope>NUCLEOTIDE SEQUENCE</scope>
</reference>
<proteinExistence type="predicted"/>
<dbReference type="SUPFAM" id="SSF117396">
    <property type="entry name" value="TM1631-like"/>
    <property type="match status" value="1"/>
</dbReference>
<dbReference type="Gene3D" id="3.20.20.410">
    <property type="entry name" value="Protein of unknown function UPF0759"/>
    <property type="match status" value="1"/>
</dbReference>
<protein>
    <recommendedName>
        <fullName evidence="2">DUF72 domain-containing protein</fullName>
    </recommendedName>
</protein>
<sequence length="237" mass="27523">MMPHHASKQASATDVFVGTSGWYYDWNPAKSLDWFAAHSGLNAIELNFSFYRFPTVAQAARWAEQGGGLRWSVKVHRSVTHRLLFSEQAQEVWERFSERFAPLDASIDFFLFQAPPRLTDAGRVLLFAERTELFGRFALELRNPSLLGDDDLCRRLQEDILLVSVDSPDFANRIFSGDVIYLRMHGRNDWYRHDYTEAELDGVKERIAEINPRRAYIFFNNDHAMLKNARAMRARFP</sequence>
<dbReference type="PANTHER" id="PTHR30348">
    <property type="entry name" value="UNCHARACTERIZED PROTEIN YECE"/>
    <property type="match status" value="1"/>
</dbReference>
<dbReference type="Pfam" id="PF01904">
    <property type="entry name" value="DUF72"/>
    <property type="match status" value="1"/>
</dbReference>
<dbReference type="AlphaFoldDB" id="A0A0W8FIN9"/>
<dbReference type="InterPro" id="IPR036520">
    <property type="entry name" value="UPF0759_sf"/>
</dbReference>
<evidence type="ECO:0008006" key="2">
    <source>
        <dbReference type="Google" id="ProtNLM"/>
    </source>
</evidence>
<name>A0A0W8FIN9_9ZZZZ</name>
<dbReference type="InterPro" id="IPR002763">
    <property type="entry name" value="DUF72"/>
</dbReference>
<dbReference type="EMBL" id="LNQE01001152">
    <property type="protein sequence ID" value="KUG20708.1"/>
    <property type="molecule type" value="Genomic_DNA"/>
</dbReference>
<evidence type="ECO:0000313" key="1">
    <source>
        <dbReference type="EMBL" id="KUG20708.1"/>
    </source>
</evidence>
<comment type="caution">
    <text evidence="1">The sequence shown here is derived from an EMBL/GenBank/DDBJ whole genome shotgun (WGS) entry which is preliminary data.</text>
</comment>
<dbReference type="PANTHER" id="PTHR30348:SF4">
    <property type="entry name" value="DUF72 DOMAIN-CONTAINING PROTEIN"/>
    <property type="match status" value="1"/>
</dbReference>
<accession>A0A0W8FIN9</accession>
<organism evidence="1">
    <name type="scientific">hydrocarbon metagenome</name>
    <dbReference type="NCBI Taxonomy" id="938273"/>
    <lineage>
        <taxon>unclassified sequences</taxon>
        <taxon>metagenomes</taxon>
        <taxon>ecological metagenomes</taxon>
    </lineage>
</organism>